<evidence type="ECO:0000256" key="2">
    <source>
        <dbReference type="SAM" id="SignalP"/>
    </source>
</evidence>
<organism evidence="3 4">
    <name type="scientific">Aphanomyces astaci</name>
    <name type="common">Crayfish plague agent</name>
    <dbReference type="NCBI Taxonomy" id="112090"/>
    <lineage>
        <taxon>Eukaryota</taxon>
        <taxon>Sar</taxon>
        <taxon>Stramenopiles</taxon>
        <taxon>Oomycota</taxon>
        <taxon>Saprolegniomycetes</taxon>
        <taxon>Saprolegniales</taxon>
        <taxon>Verrucalvaceae</taxon>
        <taxon>Aphanomyces</taxon>
    </lineage>
</organism>
<gene>
    <name evidence="3" type="ORF">DYB38_008488</name>
</gene>
<reference evidence="3 4" key="1">
    <citation type="submission" date="2018-08" db="EMBL/GenBank/DDBJ databases">
        <title>Aphanomyces genome sequencing and annotation.</title>
        <authorList>
            <person name="Minardi D."/>
            <person name="Oidtmann B."/>
            <person name="Van Der Giezen M."/>
            <person name="Studholme D.J."/>
        </authorList>
    </citation>
    <scope>NUCLEOTIDE SEQUENCE [LARGE SCALE GENOMIC DNA]</scope>
    <source>
        <strain evidence="3 4">SA</strain>
    </source>
</reference>
<dbReference type="Proteomes" id="UP000265716">
    <property type="component" value="Unassembled WGS sequence"/>
</dbReference>
<accession>A0A397E6P8</accession>
<sequence>MSPLTHILLHFSARPLAFALPIAKHIADDAANNDDEPPNGEEEDYHGAYTAVEYVLPVAVVVAASTLPSQVHPSPVMSRAVSFRGGCAVTVYQVQAYLGGLHEMYTNMSLAVKTKQDLYPFLLHLESDYCVNPTPDRPPAAADARDPARRLISTYLDTLWLTVRNFRCPYGDGVPRKVVKSLAAQVDDVLRRIDLPYTSTKDPHLQRWTSNAAGGGMPVANDSRFVGVEETFQVGALRHAAALAEVDDTDKTSVSDPDEVASQRRLYRRHIDHTMHTIQEENGSDACGDCHAYLYRPDVIVAVTNVHMAPRRRPPFQNAERCTKASTTRAPTAAGMNSPTTRKAKKLPMQLNQLARPSKNAFANFPKRQSPRM</sequence>
<dbReference type="VEuPathDB" id="FungiDB:H257_13724"/>
<feature type="region of interest" description="Disordered" evidence="1">
    <location>
        <begin position="320"/>
        <end position="342"/>
    </location>
</feature>
<feature type="chain" id="PRO_5017361565" evidence="2">
    <location>
        <begin position="20"/>
        <end position="373"/>
    </location>
</feature>
<protein>
    <submittedName>
        <fullName evidence="3">Uncharacterized protein</fullName>
    </submittedName>
</protein>
<feature type="compositionally biased region" description="Polar residues" evidence="1">
    <location>
        <begin position="324"/>
        <end position="341"/>
    </location>
</feature>
<dbReference type="AlphaFoldDB" id="A0A397E6P8"/>
<evidence type="ECO:0000256" key="1">
    <source>
        <dbReference type="SAM" id="MobiDB-lite"/>
    </source>
</evidence>
<comment type="caution">
    <text evidence="3">The sequence shown here is derived from an EMBL/GenBank/DDBJ whole genome shotgun (WGS) entry which is preliminary data.</text>
</comment>
<evidence type="ECO:0000313" key="3">
    <source>
        <dbReference type="EMBL" id="RHY77335.1"/>
    </source>
</evidence>
<keyword evidence="2" id="KW-0732">Signal</keyword>
<name>A0A397E6P8_APHAT</name>
<proteinExistence type="predicted"/>
<feature type="signal peptide" evidence="2">
    <location>
        <begin position="1"/>
        <end position="19"/>
    </location>
</feature>
<evidence type="ECO:0000313" key="4">
    <source>
        <dbReference type="Proteomes" id="UP000265716"/>
    </source>
</evidence>
<dbReference type="EMBL" id="QUTC01001135">
    <property type="protein sequence ID" value="RHY77335.1"/>
    <property type="molecule type" value="Genomic_DNA"/>
</dbReference>